<dbReference type="RefSeq" id="WP_344768508.1">
    <property type="nucleotide sequence ID" value="NZ_BAABAK010000016.1"/>
</dbReference>
<dbReference type="Proteomes" id="UP001501081">
    <property type="component" value="Unassembled WGS sequence"/>
</dbReference>
<sequence>MVELEYFFDGKNGVVEVYQLIRFATDEPWSIVLDGELLGSIEKLHDIWRQESGNDLSTELFNGITQHIDDQYFNSLPQEICSRWPNLVEKVVLKSDTAYMVICKEGISFKSFERIFSRFVPGLLKDEWAIKFQVFNHDFSDDFSLNATPLVYKKETFGWEKVSR</sequence>
<organism evidence="1 2">
    <name type="scientific">Pedobacter ginsengiterrae</name>
    <dbReference type="NCBI Taxonomy" id="871696"/>
    <lineage>
        <taxon>Bacteria</taxon>
        <taxon>Pseudomonadati</taxon>
        <taxon>Bacteroidota</taxon>
        <taxon>Sphingobacteriia</taxon>
        <taxon>Sphingobacteriales</taxon>
        <taxon>Sphingobacteriaceae</taxon>
        <taxon>Pedobacter</taxon>
    </lineage>
</organism>
<gene>
    <name evidence="1" type="ORF">GCM10022246_31080</name>
</gene>
<reference evidence="2" key="1">
    <citation type="journal article" date="2019" name="Int. J. Syst. Evol. Microbiol.">
        <title>The Global Catalogue of Microorganisms (GCM) 10K type strain sequencing project: providing services to taxonomists for standard genome sequencing and annotation.</title>
        <authorList>
            <consortium name="The Broad Institute Genomics Platform"/>
            <consortium name="The Broad Institute Genome Sequencing Center for Infectious Disease"/>
            <person name="Wu L."/>
            <person name="Ma J."/>
        </authorList>
    </citation>
    <scope>NUCLEOTIDE SEQUENCE [LARGE SCALE GENOMIC DNA]</scope>
    <source>
        <strain evidence="2">JCM 17338</strain>
    </source>
</reference>
<keyword evidence="2" id="KW-1185">Reference proteome</keyword>
<evidence type="ECO:0000313" key="2">
    <source>
        <dbReference type="Proteomes" id="UP001501081"/>
    </source>
</evidence>
<name>A0ABP7Q4M5_9SPHI</name>
<protein>
    <submittedName>
        <fullName evidence="1">Uncharacterized protein</fullName>
    </submittedName>
</protein>
<proteinExistence type="predicted"/>
<comment type="caution">
    <text evidence="1">The sequence shown here is derived from an EMBL/GenBank/DDBJ whole genome shotgun (WGS) entry which is preliminary data.</text>
</comment>
<evidence type="ECO:0000313" key="1">
    <source>
        <dbReference type="EMBL" id="GAA3976534.1"/>
    </source>
</evidence>
<dbReference type="EMBL" id="BAABAK010000016">
    <property type="protein sequence ID" value="GAA3976534.1"/>
    <property type="molecule type" value="Genomic_DNA"/>
</dbReference>
<accession>A0ABP7Q4M5</accession>